<evidence type="ECO:0000256" key="1">
    <source>
        <dbReference type="ARBA" id="ARBA00022737"/>
    </source>
</evidence>
<keyword evidence="4" id="KW-1185">Reference proteome</keyword>
<dbReference type="PROSITE" id="PS50837">
    <property type="entry name" value="NACHT"/>
    <property type="match status" value="1"/>
</dbReference>
<dbReference type="PANTHER" id="PTHR10039:SF15">
    <property type="entry name" value="NACHT DOMAIN-CONTAINING PROTEIN"/>
    <property type="match status" value="1"/>
</dbReference>
<name>A0A9P6LNM9_9PEZI</name>
<dbReference type="InterPro" id="IPR027417">
    <property type="entry name" value="P-loop_NTPase"/>
</dbReference>
<sequence>MSFGFGVGDFIAVLDKAKLYRERFADAPDHFDSLSREIESLASILEYIGSVEEQLEDTEKEQLAPAIKESVKLLGELEKIHNENTSLDRSLSTTKLAALKPRAIWSRLRLKPEDVQKLRLRISLNVAFLGAIKGFRDSEAIHATKRVVVSMHDDQSSRQRREILDWLTMTDYASQQRDHLSRRHAGTNEWLLDSEEFKSWISGKSKTLLCPGMPGAGKTVMASTVVDELLRQFQDDPDVGVAYIYCNFKDQERQNHHDLIASLAKQLAQSRSSMPRSLKEMYEIHQMSRTPMSLQETSDLLQAIASSYRRLFVIIDALDECETKSRRALLSEVFRLQQRQNTNILATTRQIPEIIDSDHFKGSVSVQVSALDADVSRYISSRIPDMQSFVQKRSELQEEIKRGILGSINGM</sequence>
<dbReference type="EMBL" id="JAATWM020000007">
    <property type="protein sequence ID" value="KAF9879391.1"/>
    <property type="molecule type" value="Genomic_DNA"/>
</dbReference>
<reference evidence="3" key="1">
    <citation type="submission" date="2020-03" db="EMBL/GenBank/DDBJ databases">
        <authorList>
            <person name="He L."/>
        </authorList>
    </citation>
    <scope>NUCLEOTIDE SEQUENCE</scope>
    <source>
        <strain evidence="3">CkLH20</strain>
    </source>
</reference>
<dbReference type="OrthoDB" id="448455at2759"/>
<evidence type="ECO:0000313" key="4">
    <source>
        <dbReference type="Proteomes" id="UP000781932"/>
    </source>
</evidence>
<keyword evidence="1" id="KW-0677">Repeat</keyword>
<dbReference type="RefSeq" id="XP_038748852.1">
    <property type="nucleotide sequence ID" value="XM_038885653.1"/>
</dbReference>
<dbReference type="SUPFAM" id="SSF52540">
    <property type="entry name" value="P-loop containing nucleoside triphosphate hydrolases"/>
    <property type="match status" value="1"/>
</dbReference>
<dbReference type="Proteomes" id="UP000781932">
    <property type="component" value="Unassembled WGS sequence"/>
</dbReference>
<evidence type="ECO:0000259" key="2">
    <source>
        <dbReference type="PROSITE" id="PS50837"/>
    </source>
</evidence>
<dbReference type="Gene3D" id="3.40.50.300">
    <property type="entry name" value="P-loop containing nucleotide triphosphate hydrolases"/>
    <property type="match status" value="1"/>
</dbReference>
<proteinExistence type="predicted"/>
<reference evidence="3" key="2">
    <citation type="submission" date="2020-11" db="EMBL/GenBank/DDBJ databases">
        <title>Whole genome sequencing of Colletotrichum sp.</title>
        <authorList>
            <person name="Li H."/>
        </authorList>
    </citation>
    <scope>NUCLEOTIDE SEQUENCE</scope>
    <source>
        <strain evidence="3">CkLH20</strain>
    </source>
</reference>
<protein>
    <submittedName>
        <fullName evidence="3">Ankyrin repeat protein</fullName>
    </submittedName>
</protein>
<gene>
    <name evidence="3" type="ORF">CkaCkLH20_02934</name>
</gene>
<feature type="domain" description="NACHT" evidence="2">
    <location>
        <begin position="206"/>
        <end position="349"/>
    </location>
</feature>
<dbReference type="GeneID" id="62158727"/>
<dbReference type="PANTHER" id="PTHR10039">
    <property type="entry name" value="AMELOGENIN"/>
    <property type="match status" value="1"/>
</dbReference>
<dbReference type="InterPro" id="IPR056884">
    <property type="entry name" value="NPHP3-like_N"/>
</dbReference>
<dbReference type="Pfam" id="PF24883">
    <property type="entry name" value="NPHP3_N"/>
    <property type="match status" value="1"/>
</dbReference>
<evidence type="ECO:0000313" key="3">
    <source>
        <dbReference type="EMBL" id="KAF9879391.1"/>
    </source>
</evidence>
<accession>A0A9P6LNM9</accession>
<organism evidence="3 4">
    <name type="scientific">Colletotrichum karsti</name>
    <dbReference type="NCBI Taxonomy" id="1095194"/>
    <lineage>
        <taxon>Eukaryota</taxon>
        <taxon>Fungi</taxon>
        <taxon>Dikarya</taxon>
        <taxon>Ascomycota</taxon>
        <taxon>Pezizomycotina</taxon>
        <taxon>Sordariomycetes</taxon>
        <taxon>Hypocreomycetidae</taxon>
        <taxon>Glomerellales</taxon>
        <taxon>Glomerellaceae</taxon>
        <taxon>Colletotrichum</taxon>
        <taxon>Colletotrichum boninense species complex</taxon>
    </lineage>
</organism>
<dbReference type="InterPro" id="IPR007111">
    <property type="entry name" value="NACHT_NTPase"/>
</dbReference>
<comment type="caution">
    <text evidence="3">The sequence shown here is derived from an EMBL/GenBank/DDBJ whole genome shotgun (WGS) entry which is preliminary data.</text>
</comment>
<dbReference type="AlphaFoldDB" id="A0A9P6LNM9"/>